<name>A0A6P6UUQ9_COFAR</name>
<dbReference type="RefSeq" id="XP_027094253.2">
    <property type="nucleotide sequence ID" value="XM_027238452.2"/>
</dbReference>
<feature type="compositionally biased region" description="Polar residues" evidence="1">
    <location>
        <begin position="1"/>
        <end position="31"/>
    </location>
</feature>
<dbReference type="RefSeq" id="XP_071919133.1">
    <property type="nucleotide sequence ID" value="XM_072063032.1"/>
</dbReference>
<dbReference type="OrthoDB" id="1926212at2759"/>
<dbReference type="SUPFAM" id="SSF48452">
    <property type="entry name" value="TPR-like"/>
    <property type="match status" value="1"/>
</dbReference>
<dbReference type="RefSeq" id="XP_027094235.2">
    <property type="nucleotide sequence ID" value="XM_027238434.2"/>
</dbReference>
<dbReference type="Proteomes" id="UP001652660">
    <property type="component" value="Chromosome 1e"/>
</dbReference>
<dbReference type="InterPro" id="IPR011990">
    <property type="entry name" value="TPR-like_helical_dom_sf"/>
</dbReference>
<gene>
    <name evidence="4 5 6" type="primary">LOC113714539</name>
</gene>
<dbReference type="InterPro" id="IPR057352">
    <property type="entry name" value="TPR_TmcB/C"/>
</dbReference>
<feature type="region of interest" description="Disordered" evidence="1">
    <location>
        <begin position="1"/>
        <end position="33"/>
    </location>
</feature>
<dbReference type="AlphaFoldDB" id="A0A6P6UUQ9"/>
<dbReference type="SMART" id="SM00386">
    <property type="entry name" value="HAT"/>
    <property type="match status" value="2"/>
</dbReference>
<evidence type="ECO:0000313" key="5">
    <source>
        <dbReference type="RefSeq" id="XP_027094253.2"/>
    </source>
</evidence>
<evidence type="ECO:0000313" key="6">
    <source>
        <dbReference type="RefSeq" id="XP_071919133.1"/>
    </source>
</evidence>
<accession>A0A6P6UUQ9</accession>
<protein>
    <recommendedName>
        <fullName evidence="2">TmcB/TmcC TPR repeats domain-containing protein</fullName>
    </recommendedName>
</protein>
<organism evidence="3 5">
    <name type="scientific">Coffea arabica</name>
    <name type="common">Arabian coffee</name>
    <dbReference type="NCBI Taxonomy" id="13443"/>
    <lineage>
        <taxon>Eukaryota</taxon>
        <taxon>Viridiplantae</taxon>
        <taxon>Streptophyta</taxon>
        <taxon>Embryophyta</taxon>
        <taxon>Tracheophyta</taxon>
        <taxon>Spermatophyta</taxon>
        <taxon>Magnoliopsida</taxon>
        <taxon>eudicotyledons</taxon>
        <taxon>Gunneridae</taxon>
        <taxon>Pentapetalae</taxon>
        <taxon>asterids</taxon>
        <taxon>lamiids</taxon>
        <taxon>Gentianales</taxon>
        <taxon>Rubiaceae</taxon>
        <taxon>Ixoroideae</taxon>
        <taxon>Gardenieae complex</taxon>
        <taxon>Bertiereae - Coffeeae clade</taxon>
        <taxon>Coffeeae</taxon>
        <taxon>Coffea</taxon>
    </lineage>
</organism>
<reference evidence="3" key="1">
    <citation type="journal article" date="2025" name="Foods">
        <title>Unveiling the Microbial Signatures of Arabica Coffee Cherries: Insights into Ripeness Specific Diversity, Functional Traits, and Implications for Quality and Safety.</title>
        <authorList>
            <consortium name="RefSeq"/>
            <person name="Tenea G.N."/>
            <person name="Cifuentes V."/>
            <person name="Reyes P."/>
            <person name="Cevallos-Vallejos M."/>
        </authorList>
    </citation>
    <scope>NUCLEOTIDE SEQUENCE [LARGE SCALE GENOMIC DNA]</scope>
</reference>
<proteinExistence type="predicted"/>
<sequence>MLLRSSSTPVLGSLLSSLSETPNNNNQSNCEVPNANPHPYGKICYKHYHAAAGPQNFTKSLYNSSPVSPSISGNIHTGGFRRAQSEGNLEGLVRASSDSDDGLNFSIPTKKFSRRPPHCSILEAIPSFSFQNARNRNEDQDSEEEESLHGENGLVHNSVAKENPYNLKRDRTYASAYKNSAGVGEEMYLARGLGVTDFHFADVGGHISGGSGGGGGGRDYRPVALGGDGGGDSNGLIMEEHYKRMLEENPSNPLCLRNYAQFLHQTKKDPRRAEEYYSRAILADPEDGEVLSNYAKLVWQLYRDKDRAKHYFERAVRAAAQDSHVQAAYASFLWETDEEVEEEDDRSLKTPQPMLALIKEEITA</sequence>
<dbReference type="PANTHER" id="PTHR26312">
    <property type="entry name" value="TETRATRICOPEPTIDE REPEAT PROTEIN 5"/>
    <property type="match status" value="1"/>
</dbReference>
<dbReference type="GO" id="GO:0006396">
    <property type="term" value="P:RNA processing"/>
    <property type="evidence" value="ECO:0007669"/>
    <property type="project" value="InterPro"/>
</dbReference>
<reference evidence="4 5" key="2">
    <citation type="submission" date="2025-05" db="UniProtKB">
        <authorList>
            <consortium name="RefSeq"/>
        </authorList>
    </citation>
    <scope>IDENTIFICATION</scope>
    <source>
        <tissue evidence="4 5">Leaves</tissue>
    </source>
</reference>
<dbReference type="GeneID" id="113714539"/>
<keyword evidence="3" id="KW-1185">Reference proteome</keyword>
<evidence type="ECO:0000313" key="3">
    <source>
        <dbReference type="Proteomes" id="UP001652660"/>
    </source>
</evidence>
<evidence type="ECO:0000259" key="2">
    <source>
        <dbReference type="Pfam" id="PF25474"/>
    </source>
</evidence>
<feature type="domain" description="TmcB/TmcC TPR repeats" evidence="2">
    <location>
        <begin position="239"/>
        <end position="282"/>
    </location>
</feature>
<dbReference type="InterPro" id="IPR003107">
    <property type="entry name" value="HAT"/>
</dbReference>
<evidence type="ECO:0000256" key="1">
    <source>
        <dbReference type="SAM" id="MobiDB-lite"/>
    </source>
</evidence>
<dbReference type="PANTHER" id="PTHR26312:SF225">
    <property type="entry name" value="TPR REPEAT PROTEIN"/>
    <property type="match status" value="1"/>
</dbReference>
<feature type="region of interest" description="Disordered" evidence="1">
    <location>
        <begin position="130"/>
        <end position="163"/>
    </location>
</feature>
<dbReference type="Gene3D" id="1.25.40.10">
    <property type="entry name" value="Tetratricopeptide repeat domain"/>
    <property type="match status" value="1"/>
</dbReference>
<evidence type="ECO:0000313" key="4">
    <source>
        <dbReference type="RefSeq" id="XP_027094235.2"/>
    </source>
</evidence>
<dbReference type="Pfam" id="PF25474">
    <property type="entry name" value="TPR_TmcB"/>
    <property type="match status" value="1"/>
</dbReference>